<gene>
    <name evidence="2" type="ORF">AWC38_SpisGene11976</name>
</gene>
<keyword evidence="3" id="KW-1185">Reference proteome</keyword>
<organism evidence="2 3">
    <name type="scientific">Stylophora pistillata</name>
    <name type="common">Smooth cauliflower coral</name>
    <dbReference type="NCBI Taxonomy" id="50429"/>
    <lineage>
        <taxon>Eukaryota</taxon>
        <taxon>Metazoa</taxon>
        <taxon>Cnidaria</taxon>
        <taxon>Anthozoa</taxon>
        <taxon>Hexacorallia</taxon>
        <taxon>Scleractinia</taxon>
        <taxon>Astrocoeniina</taxon>
        <taxon>Pocilloporidae</taxon>
        <taxon>Stylophora</taxon>
    </lineage>
</organism>
<feature type="domain" description="Transposable element P transposase-like RNase H" evidence="1">
    <location>
        <begin position="110"/>
        <end position="204"/>
    </location>
</feature>
<reference evidence="3" key="1">
    <citation type="journal article" date="2017" name="bioRxiv">
        <title>Comparative analysis of the genomes of Stylophora pistillata and Acropora digitifera provides evidence for extensive differences between species of corals.</title>
        <authorList>
            <person name="Voolstra C.R."/>
            <person name="Li Y."/>
            <person name="Liew Y.J."/>
            <person name="Baumgarten S."/>
            <person name="Zoccola D."/>
            <person name="Flot J.-F."/>
            <person name="Tambutte S."/>
            <person name="Allemand D."/>
            <person name="Aranda M."/>
        </authorList>
    </citation>
    <scope>NUCLEOTIDE SEQUENCE [LARGE SCALE GENOMIC DNA]</scope>
</reference>
<dbReference type="AlphaFoldDB" id="A0A2B4S367"/>
<name>A0A2B4S367_STYPI</name>
<dbReference type="Pfam" id="PF21787">
    <property type="entry name" value="TNP-like_RNaseH_N"/>
    <property type="match status" value="1"/>
</dbReference>
<protein>
    <recommendedName>
        <fullName evidence="1">Transposable element P transposase-like RNase H domain-containing protein</fullName>
    </recommendedName>
</protein>
<evidence type="ECO:0000313" key="3">
    <source>
        <dbReference type="Proteomes" id="UP000225706"/>
    </source>
</evidence>
<evidence type="ECO:0000313" key="2">
    <source>
        <dbReference type="EMBL" id="PFX23483.1"/>
    </source>
</evidence>
<dbReference type="Proteomes" id="UP000225706">
    <property type="component" value="Unassembled WGS sequence"/>
</dbReference>
<comment type="caution">
    <text evidence="2">The sequence shown here is derived from an EMBL/GenBank/DDBJ whole genome shotgun (WGS) entry which is preliminary data.</text>
</comment>
<accession>A0A2B4S367</accession>
<sequence>MRYNSEPVVDKAVFKKMVAPFMLPHLEVVVDDSLAFTVKVYGCYLVDDHPLYLKYRRSVQNVTLSNLMKELEAFKLSQSPSCYEELRNSGVLVLPSQRRLKDYRNAIKPKRGFQNEVFEVLRSETSNYFDVQRYVVLLFDEMKVLANLVLDKESGELIGFTDLGDPELSFAVLEKSDMIASHALVFLLRGICTELKFAIAHCYNWHYSAIQTVSTEAITSRVFW</sequence>
<dbReference type="InterPro" id="IPR048365">
    <property type="entry name" value="TNP-like_RNaseH_N"/>
</dbReference>
<proteinExistence type="predicted"/>
<dbReference type="EMBL" id="LSMT01000206">
    <property type="protein sequence ID" value="PFX23483.1"/>
    <property type="molecule type" value="Genomic_DNA"/>
</dbReference>
<evidence type="ECO:0000259" key="1">
    <source>
        <dbReference type="Pfam" id="PF21787"/>
    </source>
</evidence>